<sequence length="49" mass="5635">MRCSLRVEGAVVGEKEEVVEAFTFIALNFAGEHDDKEDRLCIFRVLFML</sequence>
<dbReference type="AlphaFoldDB" id="A0A392Q597"/>
<proteinExistence type="predicted"/>
<dbReference type="EMBL" id="LXQA010114108">
    <property type="protein sequence ID" value="MCI19288.1"/>
    <property type="molecule type" value="Genomic_DNA"/>
</dbReference>
<protein>
    <submittedName>
        <fullName evidence="1">Uncharacterized protein</fullName>
    </submittedName>
</protein>
<organism evidence="1 2">
    <name type="scientific">Trifolium medium</name>
    <dbReference type="NCBI Taxonomy" id="97028"/>
    <lineage>
        <taxon>Eukaryota</taxon>
        <taxon>Viridiplantae</taxon>
        <taxon>Streptophyta</taxon>
        <taxon>Embryophyta</taxon>
        <taxon>Tracheophyta</taxon>
        <taxon>Spermatophyta</taxon>
        <taxon>Magnoliopsida</taxon>
        <taxon>eudicotyledons</taxon>
        <taxon>Gunneridae</taxon>
        <taxon>Pentapetalae</taxon>
        <taxon>rosids</taxon>
        <taxon>fabids</taxon>
        <taxon>Fabales</taxon>
        <taxon>Fabaceae</taxon>
        <taxon>Papilionoideae</taxon>
        <taxon>50 kb inversion clade</taxon>
        <taxon>NPAAA clade</taxon>
        <taxon>Hologalegina</taxon>
        <taxon>IRL clade</taxon>
        <taxon>Trifolieae</taxon>
        <taxon>Trifolium</taxon>
    </lineage>
</organism>
<reference evidence="1 2" key="1">
    <citation type="journal article" date="2018" name="Front. Plant Sci.">
        <title>Red Clover (Trifolium pratense) and Zigzag Clover (T. medium) - A Picture of Genomic Similarities and Differences.</title>
        <authorList>
            <person name="Dluhosova J."/>
            <person name="Istvanek J."/>
            <person name="Nedelnik J."/>
            <person name="Repkova J."/>
        </authorList>
    </citation>
    <scope>NUCLEOTIDE SEQUENCE [LARGE SCALE GENOMIC DNA]</scope>
    <source>
        <strain evidence="2">cv. 10/8</strain>
        <tissue evidence="1">Leaf</tissue>
    </source>
</reference>
<comment type="caution">
    <text evidence="1">The sequence shown here is derived from an EMBL/GenBank/DDBJ whole genome shotgun (WGS) entry which is preliminary data.</text>
</comment>
<accession>A0A392Q597</accession>
<dbReference type="Proteomes" id="UP000265520">
    <property type="component" value="Unassembled WGS sequence"/>
</dbReference>
<keyword evidence="2" id="KW-1185">Reference proteome</keyword>
<evidence type="ECO:0000313" key="1">
    <source>
        <dbReference type="EMBL" id="MCI19288.1"/>
    </source>
</evidence>
<name>A0A392Q597_9FABA</name>
<evidence type="ECO:0000313" key="2">
    <source>
        <dbReference type="Proteomes" id="UP000265520"/>
    </source>
</evidence>